<reference evidence="1 2" key="1">
    <citation type="journal article" date="2019" name="Nat. Ecol. Evol.">
        <title>Megaphylogeny resolves global patterns of mushroom evolution.</title>
        <authorList>
            <person name="Varga T."/>
            <person name="Krizsan K."/>
            <person name="Foldi C."/>
            <person name="Dima B."/>
            <person name="Sanchez-Garcia M."/>
            <person name="Sanchez-Ramirez S."/>
            <person name="Szollosi G.J."/>
            <person name="Szarkandi J.G."/>
            <person name="Papp V."/>
            <person name="Albert L."/>
            <person name="Andreopoulos W."/>
            <person name="Angelini C."/>
            <person name="Antonin V."/>
            <person name="Barry K.W."/>
            <person name="Bougher N.L."/>
            <person name="Buchanan P."/>
            <person name="Buyck B."/>
            <person name="Bense V."/>
            <person name="Catcheside P."/>
            <person name="Chovatia M."/>
            <person name="Cooper J."/>
            <person name="Damon W."/>
            <person name="Desjardin D."/>
            <person name="Finy P."/>
            <person name="Geml J."/>
            <person name="Haridas S."/>
            <person name="Hughes K."/>
            <person name="Justo A."/>
            <person name="Karasinski D."/>
            <person name="Kautmanova I."/>
            <person name="Kiss B."/>
            <person name="Kocsube S."/>
            <person name="Kotiranta H."/>
            <person name="LaButti K.M."/>
            <person name="Lechner B.E."/>
            <person name="Liimatainen K."/>
            <person name="Lipzen A."/>
            <person name="Lukacs Z."/>
            <person name="Mihaltcheva S."/>
            <person name="Morgado L.N."/>
            <person name="Niskanen T."/>
            <person name="Noordeloos M.E."/>
            <person name="Ohm R.A."/>
            <person name="Ortiz-Santana B."/>
            <person name="Ovrebo C."/>
            <person name="Racz N."/>
            <person name="Riley R."/>
            <person name="Savchenko A."/>
            <person name="Shiryaev A."/>
            <person name="Soop K."/>
            <person name="Spirin V."/>
            <person name="Szebenyi C."/>
            <person name="Tomsovsky M."/>
            <person name="Tulloss R.E."/>
            <person name="Uehling J."/>
            <person name="Grigoriev I.V."/>
            <person name="Vagvolgyi C."/>
            <person name="Papp T."/>
            <person name="Martin F.M."/>
            <person name="Miettinen O."/>
            <person name="Hibbett D.S."/>
            <person name="Nagy L.G."/>
        </authorList>
    </citation>
    <scope>NUCLEOTIDE SEQUENCE [LARGE SCALE GENOMIC DNA]</scope>
    <source>
        <strain evidence="1 2">NL-1719</strain>
    </source>
</reference>
<dbReference type="EMBL" id="ML208894">
    <property type="protein sequence ID" value="TFK59790.1"/>
    <property type="molecule type" value="Genomic_DNA"/>
</dbReference>
<sequence>MATKPTRFYTIRALSAGAPDGVAYSREQEAVAFRALNRLGAVRDGEHLLTRSLDGLSPMYTDFRKLIKTTATSGAARYPNSTIRPHLENCRDDLFDAAATLDRIDGGITIIMRCAGSAGIVDVADVSLDTYITPLARDTGGERASRSIAEIFQKFGEELVVPHLADFVRRCGFENVIPPRPEVPAPYLQLAGPEYLPLPVGERSAFIRCRLHESGELARFIAMHTSPPPSPSDRAPRAGRKSLTDAFRSIIATSLSGVDMLNASRAKLPSLPASPFTPRHRQSEDPVIVSSTETSPSVASLPSSPATPDPITHRKSRKVKATQPTSSLHMNIVPTPGTTLQIGPETTQGRTIKFLSDKPVKGIASVVLLVLVLTALVLLLATLFY</sequence>
<accession>A0ACD3A284</accession>
<proteinExistence type="predicted"/>
<protein>
    <submittedName>
        <fullName evidence="1">Uncharacterized protein</fullName>
    </submittedName>
</protein>
<organism evidence="1 2">
    <name type="scientific">Pluteus cervinus</name>
    <dbReference type="NCBI Taxonomy" id="181527"/>
    <lineage>
        <taxon>Eukaryota</taxon>
        <taxon>Fungi</taxon>
        <taxon>Dikarya</taxon>
        <taxon>Basidiomycota</taxon>
        <taxon>Agaricomycotina</taxon>
        <taxon>Agaricomycetes</taxon>
        <taxon>Agaricomycetidae</taxon>
        <taxon>Agaricales</taxon>
        <taxon>Pluteineae</taxon>
        <taxon>Pluteaceae</taxon>
        <taxon>Pluteus</taxon>
    </lineage>
</organism>
<evidence type="ECO:0000313" key="1">
    <source>
        <dbReference type="EMBL" id="TFK59790.1"/>
    </source>
</evidence>
<evidence type="ECO:0000313" key="2">
    <source>
        <dbReference type="Proteomes" id="UP000308600"/>
    </source>
</evidence>
<keyword evidence="2" id="KW-1185">Reference proteome</keyword>
<name>A0ACD3A284_9AGAR</name>
<gene>
    <name evidence="1" type="ORF">BDN72DRAFT_905543</name>
</gene>
<dbReference type="Proteomes" id="UP000308600">
    <property type="component" value="Unassembled WGS sequence"/>
</dbReference>